<dbReference type="Proteomes" id="UP000054564">
    <property type="component" value="Unassembled WGS sequence"/>
</dbReference>
<reference evidence="2" key="1">
    <citation type="submission" date="2014-03" db="EMBL/GenBank/DDBJ databases">
        <title>The Genome Sequence of Puccinia striiformis f. sp. tritici PST-78.</title>
        <authorList>
            <consortium name="The Broad Institute Genome Sequencing Platform"/>
            <person name="Cuomo C."/>
            <person name="Hulbert S."/>
            <person name="Chen X."/>
            <person name="Walker B."/>
            <person name="Young S.K."/>
            <person name="Zeng Q."/>
            <person name="Gargeya S."/>
            <person name="Fitzgerald M."/>
            <person name="Haas B."/>
            <person name="Abouelleil A."/>
            <person name="Alvarado L."/>
            <person name="Arachchi H.M."/>
            <person name="Berlin A.M."/>
            <person name="Chapman S.B."/>
            <person name="Goldberg J."/>
            <person name="Griggs A."/>
            <person name="Gujja S."/>
            <person name="Hansen M."/>
            <person name="Howarth C."/>
            <person name="Imamovic A."/>
            <person name="Larimer J."/>
            <person name="McCowan C."/>
            <person name="Montmayeur A."/>
            <person name="Murphy C."/>
            <person name="Neiman D."/>
            <person name="Pearson M."/>
            <person name="Priest M."/>
            <person name="Roberts A."/>
            <person name="Saif S."/>
            <person name="Shea T."/>
            <person name="Sisk P."/>
            <person name="Sykes S."/>
            <person name="Wortman J."/>
            <person name="Nusbaum C."/>
            <person name="Birren B."/>
        </authorList>
    </citation>
    <scope>NUCLEOTIDE SEQUENCE [LARGE SCALE GENOMIC DNA]</scope>
    <source>
        <strain evidence="2">race PST-78</strain>
    </source>
</reference>
<dbReference type="EMBL" id="AJIL01000030">
    <property type="protein sequence ID" value="KNF01345.1"/>
    <property type="molecule type" value="Genomic_DNA"/>
</dbReference>
<dbReference type="OrthoDB" id="2505635at2759"/>
<protein>
    <recommendedName>
        <fullName evidence="3">DUF659 domain-containing protein</fullName>
    </recommendedName>
</protein>
<keyword evidence="2" id="KW-1185">Reference proteome</keyword>
<dbReference type="SUPFAM" id="SSF53098">
    <property type="entry name" value="Ribonuclease H-like"/>
    <property type="match status" value="1"/>
</dbReference>
<dbReference type="PANTHER" id="PTHR46169:SF15">
    <property type="entry name" value="INNER CENTROMERE PROTEIN A-LIKE ISOFORM X1-RELATED"/>
    <property type="match status" value="1"/>
</dbReference>
<dbReference type="GO" id="GO:0005634">
    <property type="term" value="C:nucleus"/>
    <property type="evidence" value="ECO:0007669"/>
    <property type="project" value="TreeGrafter"/>
</dbReference>
<dbReference type="STRING" id="1165861.A0A0L0VQQ0"/>
<dbReference type="GO" id="GO:0006357">
    <property type="term" value="P:regulation of transcription by RNA polymerase II"/>
    <property type="evidence" value="ECO:0007669"/>
    <property type="project" value="TreeGrafter"/>
</dbReference>
<dbReference type="AlphaFoldDB" id="A0A0L0VQQ0"/>
<gene>
    <name evidence="1" type="ORF">PSTG_05445</name>
</gene>
<dbReference type="PANTHER" id="PTHR46169">
    <property type="entry name" value="DNA REPLICATION-RELATED ELEMENT FACTOR, ISOFORM A"/>
    <property type="match status" value="1"/>
</dbReference>
<sequence>MNRTRSSSIPSFLKTSAKGNFFLFLFQCSNTEFESFNVQKHGGAIYLGPDVWQSPNGHDILGIVIYCLAKKDSAKFELEAMPLNFFWLAKTYTGEYLAETLCLVVRKFGVQDKICGIVTGNAPNNSLMVAELKKFKWPQFKGNPHWIRCFAHILNLIVQSILQLFGKVIKKLINTGNLDDKLEEGLDDEDVEVQICRQIGNNTSTCNKEDSDDDDDETLPKFHAIACKLCKPPISKAEFILLCEEQECTEPHNLGRDVWTRWNSTYFQLKGIIRCKKAILIWQKHGKYGIARRYHINRIDIQLARDLVAILELFYEQTHQVSTLGLARLTERLHCTD</sequence>
<organism evidence="1 2">
    <name type="scientific">Puccinia striiformis f. sp. tritici PST-78</name>
    <dbReference type="NCBI Taxonomy" id="1165861"/>
    <lineage>
        <taxon>Eukaryota</taxon>
        <taxon>Fungi</taxon>
        <taxon>Dikarya</taxon>
        <taxon>Basidiomycota</taxon>
        <taxon>Pucciniomycotina</taxon>
        <taxon>Pucciniomycetes</taxon>
        <taxon>Pucciniales</taxon>
        <taxon>Pucciniaceae</taxon>
        <taxon>Puccinia</taxon>
    </lineage>
</organism>
<evidence type="ECO:0008006" key="3">
    <source>
        <dbReference type="Google" id="ProtNLM"/>
    </source>
</evidence>
<name>A0A0L0VQQ0_9BASI</name>
<dbReference type="InterPro" id="IPR012337">
    <property type="entry name" value="RNaseH-like_sf"/>
</dbReference>
<accession>A0A0L0VQQ0</accession>
<comment type="caution">
    <text evidence="1">The sequence shown here is derived from an EMBL/GenBank/DDBJ whole genome shotgun (WGS) entry which is preliminary data.</text>
</comment>
<proteinExistence type="predicted"/>
<evidence type="ECO:0000313" key="1">
    <source>
        <dbReference type="EMBL" id="KNF01345.1"/>
    </source>
</evidence>
<evidence type="ECO:0000313" key="2">
    <source>
        <dbReference type="Proteomes" id="UP000054564"/>
    </source>
</evidence>
<dbReference type="InterPro" id="IPR052717">
    <property type="entry name" value="Vacuolar_transposase_reg"/>
</dbReference>